<feature type="transmembrane region" description="Helical" evidence="2">
    <location>
        <begin position="106"/>
        <end position="125"/>
    </location>
</feature>
<keyword evidence="2" id="KW-1133">Transmembrane helix</keyword>
<comment type="caution">
    <text evidence="5">The sequence shown here is derived from an EMBL/GenBank/DDBJ whole genome shotgun (WGS) entry which is preliminary data.</text>
</comment>
<keyword evidence="2" id="KW-0472">Membrane</keyword>
<accession>A0ABP7CT17</accession>
<keyword evidence="6" id="KW-1185">Reference proteome</keyword>
<dbReference type="InterPro" id="IPR050879">
    <property type="entry name" value="Acyltransferase_3"/>
</dbReference>
<keyword evidence="5" id="KW-0808">Transferase</keyword>
<feature type="transmembrane region" description="Helical" evidence="2">
    <location>
        <begin position="312"/>
        <end position="330"/>
    </location>
</feature>
<dbReference type="InterPro" id="IPR002656">
    <property type="entry name" value="Acyl_transf_3_dom"/>
</dbReference>
<feature type="transmembrane region" description="Helical" evidence="2">
    <location>
        <begin position="64"/>
        <end position="85"/>
    </location>
</feature>
<evidence type="ECO:0000313" key="6">
    <source>
        <dbReference type="Proteomes" id="UP001500752"/>
    </source>
</evidence>
<dbReference type="Proteomes" id="UP001500752">
    <property type="component" value="Unassembled WGS sequence"/>
</dbReference>
<evidence type="ECO:0000256" key="2">
    <source>
        <dbReference type="SAM" id="Phobius"/>
    </source>
</evidence>
<protein>
    <submittedName>
        <fullName evidence="5">Acyltransferase family protein</fullName>
    </submittedName>
</protein>
<reference evidence="6" key="1">
    <citation type="journal article" date="2019" name="Int. J. Syst. Evol. Microbiol.">
        <title>The Global Catalogue of Microorganisms (GCM) 10K type strain sequencing project: providing services to taxonomists for standard genome sequencing and annotation.</title>
        <authorList>
            <consortium name="The Broad Institute Genomics Platform"/>
            <consortium name="The Broad Institute Genome Sequencing Center for Infectious Disease"/>
            <person name="Wu L."/>
            <person name="Ma J."/>
        </authorList>
    </citation>
    <scope>NUCLEOTIDE SEQUENCE [LARGE SCALE GENOMIC DNA]</scope>
    <source>
        <strain evidence="6">JCM 30742</strain>
    </source>
</reference>
<evidence type="ECO:0000313" key="5">
    <source>
        <dbReference type="EMBL" id="GAA3695886.1"/>
    </source>
</evidence>
<feature type="region of interest" description="Disordered" evidence="1">
    <location>
        <begin position="1"/>
        <end position="31"/>
    </location>
</feature>
<sequence length="746" mass="78674">MAVNRPDPSPPPGHPSAGLPSAGPPAAESAPGQARRFLPEVQALRALAVLLVVAYHFAPGLVPGGFVGVDVFFVISGFLITGHLLREVRATGRIDLPAFWAGRVRRILPAALATVAAVVVATLLLEPETQWGLASRQALASVFSVQNWVLAADAVDYLAAEHQPTALQHFWSLGVEEQFYLVWPLLVAGAAALAAGRTVLRSRSRPRAPFPLRSGDRFPALAGALFGAVVVASLGWSIHLTGAGDPAAYFVTPTRVWELAAGGLLALGMESRPDPWPWRPWLWPGPARAAVALAGFAAIAAAAFGYDAGTPFPGGAAALPVAGTAAVIAAGRTSGPLALNRLLGLAPVQWVGDVSYSLYLWHWPVLVFLGPRLAGWTRGRDPGESPGWEAAPQVAGLVLASLLLAAASHRFIEVPARRFAPLAASRWRTLAAGTAAVALAAGLAVVPGLRQQAVVAGQQDAAGQLLADPPPDFGASAGGGLPPAYVDGTRTVVPVPARAEQDRPRLGACIQGQSSAERHECTFGAEGGTVTVALIGDSHAVQWYQPMLQAAQRNGWTLVTYLKNSCPFSAATRTLELKGRTECTEPNQRTLERILERGDIDAVVTSYWAGAEFAGSAAEGFAAYWERLEDAGIQVYPIVDTPRPGHRVPTPDCVVEHAPAPRPCGAPEGAAFERADATRQAARLEPRVDVLDFRDRFCADGFCPAVVGNVLVYRDHHHVTDTYMRTLAPAFGDRLGAALRADGLDW</sequence>
<evidence type="ECO:0000259" key="4">
    <source>
        <dbReference type="Pfam" id="PF19040"/>
    </source>
</evidence>
<keyword evidence="5" id="KW-0012">Acyltransferase</keyword>
<feature type="compositionally biased region" description="Low complexity" evidence="1">
    <location>
        <begin position="15"/>
        <end position="31"/>
    </location>
</feature>
<evidence type="ECO:0000259" key="3">
    <source>
        <dbReference type="Pfam" id="PF01757"/>
    </source>
</evidence>
<organism evidence="5 6">
    <name type="scientific">Arthrobacter ginkgonis</name>
    <dbReference type="NCBI Taxonomy" id="1630594"/>
    <lineage>
        <taxon>Bacteria</taxon>
        <taxon>Bacillati</taxon>
        <taxon>Actinomycetota</taxon>
        <taxon>Actinomycetes</taxon>
        <taxon>Micrococcales</taxon>
        <taxon>Micrococcaceae</taxon>
        <taxon>Arthrobacter</taxon>
    </lineage>
</organism>
<feature type="transmembrane region" description="Helical" evidence="2">
    <location>
        <begin position="220"/>
        <end position="241"/>
    </location>
</feature>
<dbReference type="Pfam" id="PF19040">
    <property type="entry name" value="SGNH"/>
    <property type="match status" value="1"/>
</dbReference>
<evidence type="ECO:0000256" key="1">
    <source>
        <dbReference type="SAM" id="MobiDB-lite"/>
    </source>
</evidence>
<dbReference type="Pfam" id="PF01757">
    <property type="entry name" value="Acyl_transf_3"/>
    <property type="match status" value="1"/>
</dbReference>
<gene>
    <name evidence="5" type="ORF">GCM10023081_36300</name>
</gene>
<feature type="domain" description="Acyltransferase 3" evidence="3">
    <location>
        <begin position="40"/>
        <end position="407"/>
    </location>
</feature>
<dbReference type="GO" id="GO:0016746">
    <property type="term" value="F:acyltransferase activity"/>
    <property type="evidence" value="ECO:0007669"/>
    <property type="project" value="UniProtKB-KW"/>
</dbReference>
<dbReference type="PANTHER" id="PTHR23028:SF53">
    <property type="entry name" value="ACYL_TRANSF_3 DOMAIN-CONTAINING PROTEIN"/>
    <property type="match status" value="1"/>
</dbReference>
<dbReference type="InterPro" id="IPR043968">
    <property type="entry name" value="SGNH"/>
</dbReference>
<feature type="transmembrane region" description="Helical" evidence="2">
    <location>
        <begin position="180"/>
        <end position="200"/>
    </location>
</feature>
<keyword evidence="2" id="KW-0812">Transmembrane</keyword>
<feature type="transmembrane region" description="Helical" evidence="2">
    <location>
        <begin position="429"/>
        <end position="449"/>
    </location>
</feature>
<name>A0ABP7CT17_9MICC</name>
<feature type="transmembrane region" description="Helical" evidence="2">
    <location>
        <begin position="43"/>
        <end position="58"/>
    </location>
</feature>
<feature type="transmembrane region" description="Helical" evidence="2">
    <location>
        <begin position="342"/>
        <end position="361"/>
    </location>
</feature>
<proteinExistence type="predicted"/>
<dbReference type="PANTHER" id="PTHR23028">
    <property type="entry name" value="ACETYLTRANSFERASE"/>
    <property type="match status" value="1"/>
</dbReference>
<dbReference type="EMBL" id="BAABEO010000024">
    <property type="protein sequence ID" value="GAA3695886.1"/>
    <property type="molecule type" value="Genomic_DNA"/>
</dbReference>
<feature type="transmembrane region" description="Helical" evidence="2">
    <location>
        <begin position="289"/>
        <end position="306"/>
    </location>
</feature>
<feature type="domain" description="SGNH" evidence="4">
    <location>
        <begin position="509"/>
        <end position="731"/>
    </location>
</feature>